<sequence>MAGDWQRAAAVTLILGWSMASAGCTQTETVAGPVAESAVPAKFLTDPELFAPGAKVFKYRCAACHSMDANKSQFFGPHLDGLIQRKIAGTPGYTFTEEVQQLSIVWTTPVLLEWLERPQQMVADMCMPFTGLPKQADREALLAYIYQASEAK</sequence>
<organism evidence="9 10">
    <name type="scientific">Pseudidiomarina maritima</name>
    <dbReference type="NCBI Taxonomy" id="519453"/>
    <lineage>
        <taxon>Bacteria</taxon>
        <taxon>Pseudomonadati</taxon>
        <taxon>Pseudomonadota</taxon>
        <taxon>Gammaproteobacteria</taxon>
        <taxon>Alteromonadales</taxon>
        <taxon>Idiomarinaceae</taxon>
        <taxon>Pseudidiomarina</taxon>
    </lineage>
</organism>
<keyword evidence="4" id="KW-0249">Electron transport</keyword>
<evidence type="ECO:0000256" key="2">
    <source>
        <dbReference type="ARBA" id="ARBA00022617"/>
    </source>
</evidence>
<dbReference type="AlphaFoldDB" id="A0A317Q9D2"/>
<evidence type="ECO:0000259" key="8">
    <source>
        <dbReference type="PROSITE" id="PS51007"/>
    </source>
</evidence>
<keyword evidence="1" id="KW-0813">Transport</keyword>
<evidence type="ECO:0000256" key="4">
    <source>
        <dbReference type="ARBA" id="ARBA00022982"/>
    </source>
</evidence>
<proteinExistence type="predicted"/>
<evidence type="ECO:0000256" key="5">
    <source>
        <dbReference type="ARBA" id="ARBA00023004"/>
    </source>
</evidence>
<feature type="chain" id="PRO_5016279576" evidence="7">
    <location>
        <begin position="23"/>
        <end position="152"/>
    </location>
</feature>
<accession>A0A317Q9D2</accession>
<protein>
    <submittedName>
        <fullName evidence="9">Cytochrome c</fullName>
    </submittedName>
</protein>
<dbReference type="PROSITE" id="PS51257">
    <property type="entry name" value="PROKAR_LIPOPROTEIN"/>
    <property type="match status" value="1"/>
</dbReference>
<name>A0A317Q9D2_9GAMM</name>
<dbReference type="RefSeq" id="WP_110075568.1">
    <property type="nucleotide sequence ID" value="NZ_QGTT01000004.1"/>
</dbReference>
<keyword evidence="10" id="KW-1185">Reference proteome</keyword>
<dbReference type="InterPro" id="IPR002327">
    <property type="entry name" value="Cyt_c_1A/1B"/>
</dbReference>
<dbReference type="SUPFAM" id="SSF46626">
    <property type="entry name" value="Cytochrome c"/>
    <property type="match status" value="1"/>
</dbReference>
<dbReference type="GO" id="GO:0020037">
    <property type="term" value="F:heme binding"/>
    <property type="evidence" value="ECO:0007669"/>
    <property type="project" value="InterPro"/>
</dbReference>
<dbReference type="InterPro" id="IPR036909">
    <property type="entry name" value="Cyt_c-like_dom_sf"/>
</dbReference>
<keyword evidence="5 6" id="KW-0408">Iron</keyword>
<keyword evidence="3 6" id="KW-0479">Metal-binding</keyword>
<dbReference type="Proteomes" id="UP000246964">
    <property type="component" value="Unassembled WGS sequence"/>
</dbReference>
<keyword evidence="2 6" id="KW-0349">Heme</keyword>
<dbReference type="PANTHER" id="PTHR11961">
    <property type="entry name" value="CYTOCHROME C"/>
    <property type="match status" value="1"/>
</dbReference>
<dbReference type="PRINTS" id="PR00604">
    <property type="entry name" value="CYTCHRMECIAB"/>
</dbReference>
<dbReference type="PROSITE" id="PS51007">
    <property type="entry name" value="CYTC"/>
    <property type="match status" value="1"/>
</dbReference>
<gene>
    <name evidence="9" type="ORF">DET45_104130</name>
</gene>
<dbReference type="Gene3D" id="1.10.760.10">
    <property type="entry name" value="Cytochrome c-like domain"/>
    <property type="match status" value="1"/>
</dbReference>
<evidence type="ECO:0000313" key="10">
    <source>
        <dbReference type="Proteomes" id="UP000246964"/>
    </source>
</evidence>
<dbReference type="GO" id="GO:0046872">
    <property type="term" value="F:metal ion binding"/>
    <property type="evidence" value="ECO:0007669"/>
    <property type="project" value="UniProtKB-KW"/>
</dbReference>
<evidence type="ECO:0000313" key="9">
    <source>
        <dbReference type="EMBL" id="PWW14191.1"/>
    </source>
</evidence>
<feature type="domain" description="Cytochrome c" evidence="8">
    <location>
        <begin position="48"/>
        <end position="149"/>
    </location>
</feature>
<reference evidence="9 10" key="1">
    <citation type="submission" date="2018-05" db="EMBL/GenBank/DDBJ databases">
        <title>Freshwater and sediment microbial communities from various areas in North America, analyzing microbe dynamics in response to fracking.</title>
        <authorList>
            <person name="Lamendella R."/>
        </authorList>
    </citation>
    <scope>NUCLEOTIDE SEQUENCE [LARGE SCALE GENOMIC DNA]</scope>
    <source>
        <strain evidence="9 10">125B1</strain>
    </source>
</reference>
<dbReference type="GO" id="GO:0009055">
    <property type="term" value="F:electron transfer activity"/>
    <property type="evidence" value="ECO:0007669"/>
    <property type="project" value="InterPro"/>
</dbReference>
<evidence type="ECO:0000256" key="7">
    <source>
        <dbReference type="SAM" id="SignalP"/>
    </source>
</evidence>
<evidence type="ECO:0000256" key="1">
    <source>
        <dbReference type="ARBA" id="ARBA00022448"/>
    </source>
</evidence>
<dbReference type="Pfam" id="PF00034">
    <property type="entry name" value="Cytochrom_C"/>
    <property type="match status" value="1"/>
</dbReference>
<dbReference type="EMBL" id="QGTT01000004">
    <property type="protein sequence ID" value="PWW14191.1"/>
    <property type="molecule type" value="Genomic_DNA"/>
</dbReference>
<feature type="signal peptide" evidence="7">
    <location>
        <begin position="1"/>
        <end position="22"/>
    </location>
</feature>
<keyword evidence="7" id="KW-0732">Signal</keyword>
<evidence type="ECO:0000256" key="6">
    <source>
        <dbReference type="PROSITE-ProRule" id="PRU00433"/>
    </source>
</evidence>
<dbReference type="OrthoDB" id="9805828at2"/>
<evidence type="ECO:0000256" key="3">
    <source>
        <dbReference type="ARBA" id="ARBA00022723"/>
    </source>
</evidence>
<comment type="caution">
    <text evidence="9">The sequence shown here is derived from an EMBL/GenBank/DDBJ whole genome shotgun (WGS) entry which is preliminary data.</text>
</comment>
<dbReference type="InterPro" id="IPR009056">
    <property type="entry name" value="Cyt_c-like_dom"/>
</dbReference>